<feature type="compositionally biased region" description="Basic and acidic residues" evidence="1">
    <location>
        <begin position="139"/>
        <end position="158"/>
    </location>
</feature>
<feature type="compositionally biased region" description="Polar residues" evidence="1">
    <location>
        <begin position="671"/>
        <end position="692"/>
    </location>
</feature>
<comment type="caution">
    <text evidence="2">The sequence shown here is derived from an EMBL/GenBank/DDBJ whole genome shotgun (WGS) entry which is preliminary data.</text>
</comment>
<feature type="region of interest" description="Disordered" evidence="1">
    <location>
        <begin position="356"/>
        <end position="383"/>
    </location>
</feature>
<dbReference type="EMBL" id="AWGJ01000010">
    <property type="protein sequence ID" value="ODN75282.1"/>
    <property type="molecule type" value="Genomic_DNA"/>
</dbReference>
<accession>A0A1E3HG15</accession>
<sequence length="816" mass="88407">MEQQNVDDSQRILNSLEDLRDSLDDTMAQLNEAVTRLRNQARQVAAQRGGGAGSPGVREGARVDDQGSRTGNVTIQLTDPPPFVLPSHIQFFISQHSLPPLTAGPQPSSDPEAWEVRAQTVENRIQRLSQAARVLRDRAQAQGERRQRMIDSHLRSDRPPQSNEDLAPWRRATDAADARVQRLLEPSDQFLRRRDRETIVDGIRDMEGLNSNIGSELEGIAGQIHGLLLGNASGAGSETATERCQRRASRSHVRRHENQQPLRSSRSRGCAPTNIRQVFRQPPPQVIGTPHTAVAEPAPDINPELTPASQLTPVPAMGNTAASLDHPAPAQPRPSSRTPHFNLPSLREALGLEEHSPWAFGSEPDPEDDEGTVRGTPPPGGRVRIEQLEESIHRIENSAETSGGTYRSLVNGALRPSSRPNGAAIEESGPSPSLQSNGREGAGAGTIREVAARLRESADRHISRRPGLDAARAQTASLQPFPDANSPNERMEVAVELGPVVFIGDSDGEGDWSDDSLDDLFEGMDPTAAFGDIGDVLAAGSPDGESGRNGGRSERIAQQEGMTFRGRRVADRIAASSSSPAPSTPFSDPIARHLPRWDSSADDYPWFGPRRPRSFRSGDTFSSDVRPTAREALGPNFLGGPVGRWRMAPLQNTREEGSATTGLTEGPSPVTPSRGTTLGPDSSARTSSAPNSTRHEEMMARIRHAREALRNIRGLREDMGTQRRGPPVPMPEVMHRESAVRQVREEAVAPHARSEGIQPVRGEITSEPDGEAAAEVSTAQQGAASTQAGSSRSAYMVCDREDSDLGIQHWPTFDRL</sequence>
<feature type="region of interest" description="Disordered" evidence="1">
    <location>
        <begin position="234"/>
        <end position="342"/>
    </location>
</feature>
<proteinExistence type="predicted"/>
<feature type="region of interest" description="Disordered" evidence="1">
    <location>
        <begin position="714"/>
        <end position="733"/>
    </location>
</feature>
<evidence type="ECO:0000313" key="2">
    <source>
        <dbReference type="EMBL" id="ODN75282.1"/>
    </source>
</evidence>
<dbReference type="Proteomes" id="UP000094065">
    <property type="component" value="Unassembled WGS sequence"/>
</dbReference>
<protein>
    <submittedName>
        <fullName evidence="2">Uncharacterized protein</fullName>
    </submittedName>
</protein>
<organism evidence="2 3">
    <name type="scientific">Cryptococcus amylolentus CBS 6039</name>
    <dbReference type="NCBI Taxonomy" id="1295533"/>
    <lineage>
        <taxon>Eukaryota</taxon>
        <taxon>Fungi</taxon>
        <taxon>Dikarya</taxon>
        <taxon>Basidiomycota</taxon>
        <taxon>Agaricomycotina</taxon>
        <taxon>Tremellomycetes</taxon>
        <taxon>Tremellales</taxon>
        <taxon>Cryptococcaceae</taxon>
        <taxon>Cryptococcus</taxon>
    </lineage>
</organism>
<dbReference type="AlphaFoldDB" id="A0A1E3HG15"/>
<feature type="compositionally biased region" description="Basic residues" evidence="1">
    <location>
        <begin position="246"/>
        <end position="255"/>
    </location>
</feature>
<feature type="compositionally biased region" description="Acidic residues" evidence="1">
    <location>
        <begin position="506"/>
        <end position="522"/>
    </location>
</feature>
<feature type="compositionally biased region" description="Low complexity" evidence="1">
    <location>
        <begin position="777"/>
        <end position="794"/>
    </location>
</feature>
<dbReference type="OrthoDB" id="2574884at2759"/>
<feature type="region of interest" description="Disordered" evidence="1">
    <location>
        <begin position="747"/>
        <end position="795"/>
    </location>
</feature>
<dbReference type="GeneID" id="30157775"/>
<feature type="region of interest" description="Disordered" evidence="1">
    <location>
        <begin position="396"/>
        <end position="490"/>
    </location>
</feature>
<feature type="compositionally biased region" description="Low complexity" evidence="1">
    <location>
        <begin position="574"/>
        <end position="587"/>
    </location>
</feature>
<feature type="region of interest" description="Disordered" evidence="1">
    <location>
        <begin position="41"/>
        <end position="74"/>
    </location>
</feature>
<evidence type="ECO:0000313" key="3">
    <source>
        <dbReference type="Proteomes" id="UP000094065"/>
    </source>
</evidence>
<reference evidence="2 3" key="1">
    <citation type="submission" date="2016-06" db="EMBL/GenBank/DDBJ databases">
        <title>Evolution of pathogenesis and genome organization in the Tremellales.</title>
        <authorList>
            <person name="Cuomo C."/>
            <person name="Litvintseva A."/>
            <person name="Heitman J."/>
            <person name="Chen Y."/>
            <person name="Sun S."/>
            <person name="Springer D."/>
            <person name="Dromer F."/>
            <person name="Young S."/>
            <person name="Zeng Q."/>
            <person name="Chapman S."/>
            <person name="Gujja S."/>
            <person name="Saif S."/>
            <person name="Birren B."/>
        </authorList>
    </citation>
    <scope>NUCLEOTIDE SEQUENCE [LARGE SCALE GENOMIC DNA]</scope>
    <source>
        <strain evidence="2 3">CBS 6039</strain>
    </source>
</reference>
<evidence type="ECO:0000256" key="1">
    <source>
        <dbReference type="SAM" id="MobiDB-lite"/>
    </source>
</evidence>
<keyword evidence="3" id="KW-1185">Reference proteome</keyword>
<gene>
    <name evidence="2" type="ORF">L202_06466</name>
</gene>
<feature type="compositionally biased region" description="Basic and acidic residues" evidence="1">
    <location>
        <begin position="450"/>
        <end position="461"/>
    </location>
</feature>
<dbReference type="RefSeq" id="XP_018990932.1">
    <property type="nucleotide sequence ID" value="XM_019140957.1"/>
</dbReference>
<feature type="region of interest" description="Disordered" evidence="1">
    <location>
        <begin position="139"/>
        <end position="169"/>
    </location>
</feature>
<feature type="region of interest" description="Disordered" evidence="1">
    <location>
        <begin position="505"/>
        <end position="697"/>
    </location>
</feature>
<name>A0A1E3HG15_9TREE</name>